<evidence type="ECO:0000256" key="1">
    <source>
        <dbReference type="ARBA" id="ARBA00004337"/>
    </source>
</evidence>
<feature type="transmembrane region" description="Helical" evidence="10">
    <location>
        <begin position="43"/>
        <end position="61"/>
    </location>
</feature>
<keyword evidence="5" id="KW-0732">Signal</keyword>
<keyword evidence="12" id="KW-1185">Reference proteome</keyword>
<keyword evidence="4 10" id="KW-0812">Transmembrane</keyword>
<dbReference type="AlphaFoldDB" id="A0AAD8MTJ4"/>
<sequence length="160" mass="18192">MNGISQNFSAVYNIRTNDSDICIVGLLVTFTQRWANDSYGPVMGFHGLVCWLFLCTVVQNVEGNRVEEKYLENCFYVSRYIVFYLFYSLCLNLGEVFLILYALIWEKSSGAVPFGTTIALVCLWFGILVPLVFVGSYLGFKKPMIEDPVKTNKIPKQVPE</sequence>
<comment type="similarity">
    <text evidence="3 10">Belongs to the nonaspanin (TM9SF) (TC 9.A.2) family.</text>
</comment>
<proteinExistence type="inferred from homology"/>
<evidence type="ECO:0000256" key="9">
    <source>
        <dbReference type="ARBA" id="ARBA00023136"/>
    </source>
</evidence>
<dbReference type="PANTHER" id="PTHR10766">
    <property type="entry name" value="TRANSMEMBRANE 9 SUPERFAMILY PROTEIN"/>
    <property type="match status" value="1"/>
</dbReference>
<evidence type="ECO:0000256" key="8">
    <source>
        <dbReference type="ARBA" id="ARBA00023034"/>
    </source>
</evidence>
<keyword evidence="7 10" id="KW-1133">Transmembrane helix</keyword>
<feature type="transmembrane region" description="Helical" evidence="10">
    <location>
        <begin position="81"/>
        <end position="105"/>
    </location>
</feature>
<comment type="subcellular location">
    <subcellularLocation>
        <location evidence="1">Endosome membrane</location>
        <topology evidence="1">Multi-pass membrane protein</topology>
    </subcellularLocation>
    <subcellularLocation>
        <location evidence="2">Golgi apparatus membrane</location>
        <topology evidence="2">Multi-pass membrane protein</topology>
    </subcellularLocation>
</comment>
<protein>
    <recommendedName>
        <fullName evidence="10">Transmembrane 9 superfamily member</fullName>
    </recommendedName>
</protein>
<comment type="caution">
    <text evidence="10">Lacks conserved residue(s) required for the propagation of feature annotation.</text>
</comment>
<keyword evidence="8" id="KW-0333">Golgi apparatus</keyword>
<dbReference type="PANTHER" id="PTHR10766:SF111">
    <property type="entry name" value="TRANSMEMBRANE 9 SUPERFAMILY MEMBER 2"/>
    <property type="match status" value="1"/>
</dbReference>
<dbReference type="EMBL" id="JAUIZM010000005">
    <property type="protein sequence ID" value="KAK1384676.1"/>
    <property type="molecule type" value="Genomic_DNA"/>
</dbReference>
<evidence type="ECO:0000256" key="2">
    <source>
        <dbReference type="ARBA" id="ARBA00004653"/>
    </source>
</evidence>
<evidence type="ECO:0000313" key="11">
    <source>
        <dbReference type="EMBL" id="KAK1384676.1"/>
    </source>
</evidence>
<feature type="transmembrane region" description="Helical" evidence="10">
    <location>
        <begin position="117"/>
        <end position="140"/>
    </location>
</feature>
<evidence type="ECO:0000256" key="7">
    <source>
        <dbReference type="ARBA" id="ARBA00022989"/>
    </source>
</evidence>
<evidence type="ECO:0000256" key="4">
    <source>
        <dbReference type="ARBA" id="ARBA00022692"/>
    </source>
</evidence>
<dbReference type="Proteomes" id="UP001237642">
    <property type="component" value="Unassembled WGS sequence"/>
</dbReference>
<gene>
    <name evidence="11" type="ORF">POM88_022411</name>
</gene>
<keyword evidence="6" id="KW-0967">Endosome</keyword>
<dbReference type="GO" id="GO:0010008">
    <property type="term" value="C:endosome membrane"/>
    <property type="evidence" value="ECO:0007669"/>
    <property type="project" value="UniProtKB-SubCell"/>
</dbReference>
<evidence type="ECO:0000256" key="6">
    <source>
        <dbReference type="ARBA" id="ARBA00022753"/>
    </source>
</evidence>
<evidence type="ECO:0000313" key="12">
    <source>
        <dbReference type="Proteomes" id="UP001237642"/>
    </source>
</evidence>
<comment type="caution">
    <text evidence="11">The sequence shown here is derived from an EMBL/GenBank/DDBJ whole genome shotgun (WGS) entry which is preliminary data.</text>
</comment>
<dbReference type="InterPro" id="IPR004240">
    <property type="entry name" value="EMP70"/>
</dbReference>
<evidence type="ECO:0000256" key="3">
    <source>
        <dbReference type="ARBA" id="ARBA00005227"/>
    </source>
</evidence>
<dbReference type="GO" id="GO:0000139">
    <property type="term" value="C:Golgi membrane"/>
    <property type="evidence" value="ECO:0007669"/>
    <property type="project" value="UniProtKB-SubCell"/>
</dbReference>
<keyword evidence="9 10" id="KW-0472">Membrane</keyword>
<evidence type="ECO:0000256" key="5">
    <source>
        <dbReference type="ARBA" id="ARBA00022729"/>
    </source>
</evidence>
<evidence type="ECO:0000256" key="10">
    <source>
        <dbReference type="RuleBase" id="RU363079"/>
    </source>
</evidence>
<reference evidence="11" key="2">
    <citation type="submission" date="2023-05" db="EMBL/GenBank/DDBJ databases">
        <authorList>
            <person name="Schelkunov M.I."/>
        </authorList>
    </citation>
    <scope>NUCLEOTIDE SEQUENCE</scope>
    <source>
        <strain evidence="11">Hsosn_3</strain>
        <tissue evidence="11">Leaf</tissue>
    </source>
</reference>
<accession>A0AAD8MTJ4</accession>
<reference evidence="11" key="1">
    <citation type="submission" date="2023-02" db="EMBL/GenBank/DDBJ databases">
        <title>Genome of toxic invasive species Heracleum sosnowskyi carries increased number of genes despite the absence of recent whole-genome duplications.</title>
        <authorList>
            <person name="Schelkunov M."/>
            <person name="Shtratnikova V."/>
            <person name="Makarenko M."/>
            <person name="Klepikova A."/>
            <person name="Omelchenko D."/>
            <person name="Novikova G."/>
            <person name="Obukhova E."/>
            <person name="Bogdanov V."/>
            <person name="Penin A."/>
            <person name="Logacheva M."/>
        </authorList>
    </citation>
    <scope>NUCLEOTIDE SEQUENCE</scope>
    <source>
        <strain evidence="11">Hsosn_3</strain>
        <tissue evidence="11">Leaf</tissue>
    </source>
</reference>
<organism evidence="11 12">
    <name type="scientific">Heracleum sosnowskyi</name>
    <dbReference type="NCBI Taxonomy" id="360622"/>
    <lineage>
        <taxon>Eukaryota</taxon>
        <taxon>Viridiplantae</taxon>
        <taxon>Streptophyta</taxon>
        <taxon>Embryophyta</taxon>
        <taxon>Tracheophyta</taxon>
        <taxon>Spermatophyta</taxon>
        <taxon>Magnoliopsida</taxon>
        <taxon>eudicotyledons</taxon>
        <taxon>Gunneridae</taxon>
        <taxon>Pentapetalae</taxon>
        <taxon>asterids</taxon>
        <taxon>campanulids</taxon>
        <taxon>Apiales</taxon>
        <taxon>Apiaceae</taxon>
        <taxon>Apioideae</taxon>
        <taxon>apioid superclade</taxon>
        <taxon>Tordylieae</taxon>
        <taxon>Tordyliinae</taxon>
        <taxon>Heracleum</taxon>
    </lineage>
</organism>
<dbReference type="Pfam" id="PF02990">
    <property type="entry name" value="EMP70"/>
    <property type="match status" value="1"/>
</dbReference>
<dbReference type="GO" id="GO:0072657">
    <property type="term" value="P:protein localization to membrane"/>
    <property type="evidence" value="ECO:0007669"/>
    <property type="project" value="TreeGrafter"/>
</dbReference>
<name>A0AAD8MTJ4_9APIA</name>